<dbReference type="InterPro" id="IPR006143">
    <property type="entry name" value="RND_pump_MFP"/>
</dbReference>
<dbReference type="InterPro" id="IPR058792">
    <property type="entry name" value="Beta-barrel_RND_2"/>
</dbReference>
<keyword evidence="5" id="KW-1185">Reference proteome</keyword>
<feature type="domain" description="CusB-like beta-barrel" evidence="3">
    <location>
        <begin position="262"/>
        <end position="330"/>
    </location>
</feature>
<dbReference type="Gene3D" id="2.40.30.170">
    <property type="match status" value="1"/>
</dbReference>
<protein>
    <submittedName>
        <fullName evidence="4">Multidrug resistance protein MdtA</fullName>
    </submittedName>
</protein>
<dbReference type="Gene3D" id="1.10.287.470">
    <property type="entry name" value="Helix hairpin bin"/>
    <property type="match status" value="1"/>
</dbReference>
<dbReference type="RefSeq" id="WP_085803878.1">
    <property type="nucleotide sequence ID" value="NZ_FWFX01000001.1"/>
</dbReference>
<feature type="coiled-coil region" evidence="2">
    <location>
        <begin position="123"/>
        <end position="164"/>
    </location>
</feature>
<keyword evidence="2" id="KW-0175">Coiled coil</keyword>
<dbReference type="NCBIfam" id="TIGR01730">
    <property type="entry name" value="RND_mfp"/>
    <property type="match status" value="1"/>
</dbReference>
<evidence type="ECO:0000256" key="2">
    <source>
        <dbReference type="SAM" id="Coils"/>
    </source>
</evidence>
<comment type="similarity">
    <text evidence="1">Belongs to the membrane fusion protein (MFP) (TC 8.A.1) family.</text>
</comment>
<dbReference type="OrthoDB" id="9806939at2"/>
<dbReference type="Proteomes" id="UP000193061">
    <property type="component" value="Unassembled WGS sequence"/>
</dbReference>
<dbReference type="GO" id="GO:1990281">
    <property type="term" value="C:efflux pump complex"/>
    <property type="evidence" value="ECO:0007669"/>
    <property type="project" value="TreeGrafter"/>
</dbReference>
<evidence type="ECO:0000259" key="3">
    <source>
        <dbReference type="Pfam" id="PF25954"/>
    </source>
</evidence>
<dbReference type="PANTHER" id="PTHR30469:SF29">
    <property type="entry name" value="BLR2860 PROTEIN"/>
    <property type="match status" value="1"/>
</dbReference>
<evidence type="ECO:0000313" key="4">
    <source>
        <dbReference type="EMBL" id="SLN15335.1"/>
    </source>
</evidence>
<dbReference type="GO" id="GO:0015562">
    <property type="term" value="F:efflux transmembrane transporter activity"/>
    <property type="evidence" value="ECO:0007669"/>
    <property type="project" value="TreeGrafter"/>
</dbReference>
<dbReference type="Gene3D" id="2.40.50.100">
    <property type="match status" value="1"/>
</dbReference>
<dbReference type="SUPFAM" id="SSF111369">
    <property type="entry name" value="HlyD-like secretion proteins"/>
    <property type="match status" value="2"/>
</dbReference>
<name>A0A1X6YAN6_9RHOB</name>
<dbReference type="Gene3D" id="2.40.420.20">
    <property type="match status" value="1"/>
</dbReference>
<proteinExistence type="inferred from homology"/>
<dbReference type="AlphaFoldDB" id="A0A1X6YAN6"/>
<organism evidence="4 5">
    <name type="scientific">Roseovarius albus</name>
    <dbReference type="NCBI Taxonomy" id="1247867"/>
    <lineage>
        <taxon>Bacteria</taxon>
        <taxon>Pseudomonadati</taxon>
        <taxon>Pseudomonadota</taxon>
        <taxon>Alphaproteobacteria</taxon>
        <taxon>Rhodobacterales</taxon>
        <taxon>Roseobacteraceae</taxon>
        <taxon>Roseovarius</taxon>
    </lineage>
</organism>
<accession>A0A1X6YAN6</accession>
<feature type="coiled-coil region" evidence="2">
    <location>
        <begin position="196"/>
        <end position="223"/>
    </location>
</feature>
<dbReference type="PANTHER" id="PTHR30469">
    <property type="entry name" value="MULTIDRUG RESISTANCE PROTEIN MDTA"/>
    <property type="match status" value="1"/>
</dbReference>
<dbReference type="EMBL" id="FWFX01000001">
    <property type="protein sequence ID" value="SLN15335.1"/>
    <property type="molecule type" value="Genomic_DNA"/>
</dbReference>
<evidence type="ECO:0000256" key="1">
    <source>
        <dbReference type="ARBA" id="ARBA00009477"/>
    </source>
</evidence>
<reference evidence="4 5" key="1">
    <citation type="submission" date="2017-03" db="EMBL/GenBank/DDBJ databases">
        <authorList>
            <person name="Afonso C.L."/>
            <person name="Miller P.J."/>
            <person name="Scott M.A."/>
            <person name="Spackman E."/>
            <person name="Goraichik I."/>
            <person name="Dimitrov K.M."/>
            <person name="Suarez D.L."/>
            <person name="Swayne D.E."/>
        </authorList>
    </citation>
    <scope>NUCLEOTIDE SEQUENCE [LARGE SCALE GENOMIC DNA]</scope>
    <source>
        <strain evidence="4 5">CECT 7450</strain>
    </source>
</reference>
<gene>
    <name evidence="4" type="primary">mdtA_1</name>
    <name evidence="4" type="ORF">ROA7450_00339</name>
</gene>
<evidence type="ECO:0000313" key="5">
    <source>
        <dbReference type="Proteomes" id="UP000193061"/>
    </source>
</evidence>
<dbReference type="Pfam" id="PF25954">
    <property type="entry name" value="Beta-barrel_RND_2"/>
    <property type="match status" value="1"/>
</dbReference>
<sequence>MRIFPIVAAAIASLLVYLFIFDRNSLTGGDEAVSETEDLAENGATAPESNIDPNAVRVVAVKSTAREIDSALVLRGQTEADREVELQSETSGLVISDPLRKGAFVKAGDVLCELDPATRQANLAESEARLAEARTRIPEAEARLKEAQAQLSEAQINNNASEKLSEGGYASDVRLAQTRAAVSSAEALVEAARSGVEAAQSGIQSAEASVAAAKKEIERLQISAPFDGLLESDTAELGSLLLPGGPCATVIQLDPIKLVGFVPETEISRIALGADARARMAAGEDVAGKVSFLSRSADPITRTFRVEIQVPNPDLTLRDGQTTEIRISAEGNRAHLLPQSSLTLNDAGVLGVRLVDTENTAKFVPVALLKDTSDGIWLAGLPDMAEVIVIGQEYVIDGVPVLPTYQELGQ</sequence>